<comment type="caution">
    <text evidence="1">The sequence shown here is derived from an EMBL/GenBank/DDBJ whole genome shotgun (WGS) entry which is preliminary data.</text>
</comment>
<gene>
    <name evidence="1" type="ORF">KFE25_000456</name>
</gene>
<name>A0A8J5XXB4_DIALT</name>
<dbReference type="InterPro" id="IPR032675">
    <property type="entry name" value="LRR_dom_sf"/>
</dbReference>
<dbReference type="EMBL" id="JAGTXO010000006">
    <property type="protein sequence ID" value="KAG8467140.1"/>
    <property type="molecule type" value="Genomic_DNA"/>
</dbReference>
<evidence type="ECO:0000313" key="2">
    <source>
        <dbReference type="Proteomes" id="UP000751190"/>
    </source>
</evidence>
<accession>A0A8J5XXB4</accession>
<dbReference type="OrthoDB" id="10574551at2759"/>
<reference evidence="1" key="1">
    <citation type="submission" date="2021-05" db="EMBL/GenBank/DDBJ databases">
        <title>The genome of the haptophyte Pavlova lutheri (Diacronema luteri, Pavlovales) - a model for lipid biosynthesis in eukaryotic algae.</title>
        <authorList>
            <person name="Hulatt C.J."/>
            <person name="Posewitz M.C."/>
        </authorList>
    </citation>
    <scope>NUCLEOTIDE SEQUENCE</scope>
    <source>
        <strain evidence="1">NIVA-4/92</strain>
    </source>
</reference>
<dbReference type="AlphaFoldDB" id="A0A8J5XXB4"/>
<evidence type="ECO:0000313" key="1">
    <source>
        <dbReference type="EMBL" id="KAG8467140.1"/>
    </source>
</evidence>
<proteinExistence type="predicted"/>
<dbReference type="Gene3D" id="3.80.10.10">
    <property type="entry name" value="Ribonuclease Inhibitor"/>
    <property type="match status" value="1"/>
</dbReference>
<sequence length="210" mass="21830">MSIGVAFEIALGSLERNVALEVKLAGCALCESAERMQKLCAAMRANDKAQALDLRDAGLSDGALQQLVAALATGAMPALSRLDTRGNPGLGAAAATLLHGLRRLRPKVGVVLAGADSEDGGLSADTDVFACSRELLEGLTAWPTFELVEKQGANDLRCPVCNSATLKPGKITSGGNQHRCESENGCGSYFLQTIGIGDLTLIGLRRRPPG</sequence>
<dbReference type="Proteomes" id="UP000751190">
    <property type="component" value="Unassembled WGS sequence"/>
</dbReference>
<keyword evidence="2" id="KW-1185">Reference proteome</keyword>
<protein>
    <submittedName>
        <fullName evidence="1">Uncharacterized protein</fullName>
    </submittedName>
</protein>
<organism evidence="1 2">
    <name type="scientific">Diacronema lutheri</name>
    <name type="common">Unicellular marine alga</name>
    <name type="synonym">Monochrysis lutheri</name>
    <dbReference type="NCBI Taxonomy" id="2081491"/>
    <lineage>
        <taxon>Eukaryota</taxon>
        <taxon>Haptista</taxon>
        <taxon>Haptophyta</taxon>
        <taxon>Pavlovophyceae</taxon>
        <taxon>Pavlovales</taxon>
        <taxon>Pavlovaceae</taxon>
        <taxon>Diacronema</taxon>
    </lineage>
</organism>